<dbReference type="InterPro" id="IPR025836">
    <property type="entry name" value="Zn_knuckle_CX2CX4HX4C"/>
</dbReference>
<dbReference type="PANTHER" id="PTHR31286">
    <property type="entry name" value="GLYCINE-RICH CELL WALL STRUCTURAL PROTEIN 1.8-LIKE"/>
    <property type="match status" value="1"/>
</dbReference>
<accession>A0AAD8MH40</accession>
<feature type="domain" description="Zinc knuckle CX2CX4HX4C" evidence="2">
    <location>
        <begin position="177"/>
        <end position="218"/>
    </location>
</feature>
<gene>
    <name evidence="3" type="ORF">POM88_028855</name>
</gene>
<evidence type="ECO:0000313" key="4">
    <source>
        <dbReference type="Proteomes" id="UP001237642"/>
    </source>
</evidence>
<evidence type="ECO:0000259" key="1">
    <source>
        <dbReference type="Pfam" id="PF14111"/>
    </source>
</evidence>
<dbReference type="Proteomes" id="UP001237642">
    <property type="component" value="Unassembled WGS sequence"/>
</dbReference>
<dbReference type="InterPro" id="IPR040256">
    <property type="entry name" value="At4g02000-like"/>
</dbReference>
<proteinExistence type="predicted"/>
<name>A0AAD8MH40_9APIA</name>
<sequence length="227" mass="26890">MEEGFAMISLEDEEQWGLMYEGEAEDLGEIDTRWCLVGRFLTESPIDFQAMQHKMASLWRPGKGMYVKQLEPNRFIFQFYHEVDIRQVVEGSPWIFGRFHLIFERLKEGDNLRSLFINKLDVWVQLHGMNTGFMSQRVVTDIANYIGTFIESDTSNFVGVWRDYLWVRVSLKLNVLLKKRMKIKKSESVWCWVNFLYEAIPTFCFICGMVGHGEKFCDNVTPRHWHH</sequence>
<dbReference type="AlphaFoldDB" id="A0AAD8MH40"/>
<dbReference type="EMBL" id="JAUIZM010000007">
    <property type="protein sequence ID" value="KAK1372662.1"/>
    <property type="molecule type" value="Genomic_DNA"/>
</dbReference>
<protein>
    <submittedName>
        <fullName evidence="3">CCHC-type domain-containing protein</fullName>
    </submittedName>
</protein>
<evidence type="ECO:0000313" key="3">
    <source>
        <dbReference type="EMBL" id="KAK1372662.1"/>
    </source>
</evidence>
<dbReference type="PANTHER" id="PTHR31286:SF183">
    <property type="entry name" value="CCHC-TYPE DOMAIN-CONTAINING PROTEIN"/>
    <property type="match status" value="1"/>
</dbReference>
<organism evidence="3 4">
    <name type="scientific">Heracleum sosnowskyi</name>
    <dbReference type="NCBI Taxonomy" id="360622"/>
    <lineage>
        <taxon>Eukaryota</taxon>
        <taxon>Viridiplantae</taxon>
        <taxon>Streptophyta</taxon>
        <taxon>Embryophyta</taxon>
        <taxon>Tracheophyta</taxon>
        <taxon>Spermatophyta</taxon>
        <taxon>Magnoliopsida</taxon>
        <taxon>eudicotyledons</taxon>
        <taxon>Gunneridae</taxon>
        <taxon>Pentapetalae</taxon>
        <taxon>asterids</taxon>
        <taxon>campanulids</taxon>
        <taxon>Apiales</taxon>
        <taxon>Apiaceae</taxon>
        <taxon>Apioideae</taxon>
        <taxon>apioid superclade</taxon>
        <taxon>Tordylieae</taxon>
        <taxon>Tordyliinae</taxon>
        <taxon>Heracleum</taxon>
    </lineage>
</organism>
<keyword evidence="4" id="KW-1185">Reference proteome</keyword>
<feature type="domain" description="DUF4283" evidence="1">
    <location>
        <begin position="33"/>
        <end position="108"/>
    </location>
</feature>
<dbReference type="InterPro" id="IPR025558">
    <property type="entry name" value="DUF4283"/>
</dbReference>
<reference evidence="3" key="1">
    <citation type="submission" date="2023-02" db="EMBL/GenBank/DDBJ databases">
        <title>Genome of toxic invasive species Heracleum sosnowskyi carries increased number of genes despite the absence of recent whole-genome duplications.</title>
        <authorList>
            <person name="Schelkunov M."/>
            <person name="Shtratnikova V."/>
            <person name="Makarenko M."/>
            <person name="Klepikova A."/>
            <person name="Omelchenko D."/>
            <person name="Novikova G."/>
            <person name="Obukhova E."/>
            <person name="Bogdanov V."/>
            <person name="Penin A."/>
            <person name="Logacheva M."/>
        </authorList>
    </citation>
    <scope>NUCLEOTIDE SEQUENCE</scope>
    <source>
        <strain evidence="3">Hsosn_3</strain>
        <tissue evidence="3">Leaf</tissue>
    </source>
</reference>
<reference evidence="3" key="2">
    <citation type="submission" date="2023-05" db="EMBL/GenBank/DDBJ databases">
        <authorList>
            <person name="Schelkunov M.I."/>
        </authorList>
    </citation>
    <scope>NUCLEOTIDE SEQUENCE</scope>
    <source>
        <strain evidence="3">Hsosn_3</strain>
        <tissue evidence="3">Leaf</tissue>
    </source>
</reference>
<evidence type="ECO:0000259" key="2">
    <source>
        <dbReference type="Pfam" id="PF14392"/>
    </source>
</evidence>
<comment type="caution">
    <text evidence="3">The sequence shown here is derived from an EMBL/GenBank/DDBJ whole genome shotgun (WGS) entry which is preliminary data.</text>
</comment>
<dbReference type="Pfam" id="PF14111">
    <property type="entry name" value="DUF4283"/>
    <property type="match status" value="1"/>
</dbReference>
<dbReference type="Pfam" id="PF14392">
    <property type="entry name" value="zf-CCHC_4"/>
    <property type="match status" value="1"/>
</dbReference>